<evidence type="ECO:0000256" key="1">
    <source>
        <dbReference type="SAM" id="SignalP"/>
    </source>
</evidence>
<gene>
    <name evidence="2" type="ORF">MtrunA17_Chr3g0090081</name>
</gene>
<evidence type="ECO:0008006" key="4">
    <source>
        <dbReference type="Google" id="ProtNLM"/>
    </source>
</evidence>
<sequence length="75" mass="8217">MDTTKICALITIYLLAFTIFASDMSVKSEGKGFCNKDADCDPCPSPGQHRKCDIHRCFCIGGPYKISTLRSPIAN</sequence>
<evidence type="ECO:0000313" key="2">
    <source>
        <dbReference type="EMBL" id="RHN66360.1"/>
    </source>
</evidence>
<dbReference type="AlphaFoldDB" id="A0A396IM55"/>
<dbReference type="Proteomes" id="UP000265566">
    <property type="component" value="Chromosome 3"/>
</dbReference>
<dbReference type="EMBL" id="PSQE01000003">
    <property type="protein sequence ID" value="RHN66360.1"/>
    <property type="molecule type" value="Genomic_DNA"/>
</dbReference>
<dbReference type="Gramene" id="rna14327">
    <property type="protein sequence ID" value="RHN66360.1"/>
    <property type="gene ID" value="gene14327"/>
</dbReference>
<keyword evidence="1" id="KW-0732">Signal</keyword>
<feature type="chain" id="PRO_5017297371" description="Nodule Cysteine-Rich (NCR) secreted peptide" evidence="1">
    <location>
        <begin position="22"/>
        <end position="75"/>
    </location>
</feature>
<proteinExistence type="predicted"/>
<reference evidence="3" key="1">
    <citation type="journal article" date="2018" name="Nat. Plants">
        <title>Whole-genome landscape of Medicago truncatula symbiotic genes.</title>
        <authorList>
            <person name="Pecrix Y."/>
            <person name="Staton S.E."/>
            <person name="Sallet E."/>
            <person name="Lelandais-Briere C."/>
            <person name="Moreau S."/>
            <person name="Carrere S."/>
            <person name="Blein T."/>
            <person name="Jardinaud M.F."/>
            <person name="Latrasse D."/>
            <person name="Zouine M."/>
            <person name="Zahm M."/>
            <person name="Kreplak J."/>
            <person name="Mayjonade B."/>
            <person name="Satge C."/>
            <person name="Perez M."/>
            <person name="Cauet S."/>
            <person name="Marande W."/>
            <person name="Chantry-Darmon C."/>
            <person name="Lopez-Roques C."/>
            <person name="Bouchez O."/>
            <person name="Berard A."/>
            <person name="Debelle F."/>
            <person name="Munos S."/>
            <person name="Bendahmane A."/>
            <person name="Berges H."/>
            <person name="Niebel A."/>
            <person name="Buitink J."/>
            <person name="Frugier F."/>
            <person name="Benhamed M."/>
            <person name="Crespi M."/>
            <person name="Gouzy J."/>
            <person name="Gamas P."/>
        </authorList>
    </citation>
    <scope>NUCLEOTIDE SEQUENCE [LARGE SCALE GENOMIC DNA]</scope>
    <source>
        <strain evidence="3">cv. Jemalong A17</strain>
    </source>
</reference>
<comment type="caution">
    <text evidence="2">The sequence shown here is derived from an EMBL/GenBank/DDBJ whole genome shotgun (WGS) entry which is preliminary data.</text>
</comment>
<feature type="signal peptide" evidence="1">
    <location>
        <begin position="1"/>
        <end position="21"/>
    </location>
</feature>
<organism evidence="2 3">
    <name type="scientific">Medicago truncatula</name>
    <name type="common">Barrel medic</name>
    <name type="synonym">Medicago tribuloides</name>
    <dbReference type="NCBI Taxonomy" id="3880"/>
    <lineage>
        <taxon>Eukaryota</taxon>
        <taxon>Viridiplantae</taxon>
        <taxon>Streptophyta</taxon>
        <taxon>Embryophyta</taxon>
        <taxon>Tracheophyta</taxon>
        <taxon>Spermatophyta</taxon>
        <taxon>Magnoliopsida</taxon>
        <taxon>eudicotyledons</taxon>
        <taxon>Gunneridae</taxon>
        <taxon>Pentapetalae</taxon>
        <taxon>rosids</taxon>
        <taxon>fabids</taxon>
        <taxon>Fabales</taxon>
        <taxon>Fabaceae</taxon>
        <taxon>Papilionoideae</taxon>
        <taxon>50 kb inversion clade</taxon>
        <taxon>NPAAA clade</taxon>
        <taxon>Hologalegina</taxon>
        <taxon>IRL clade</taxon>
        <taxon>Trifolieae</taxon>
        <taxon>Medicago</taxon>
    </lineage>
</organism>
<evidence type="ECO:0000313" key="3">
    <source>
        <dbReference type="Proteomes" id="UP000265566"/>
    </source>
</evidence>
<name>A0A396IM55_MEDTR</name>
<accession>A0A396IM55</accession>
<protein>
    <recommendedName>
        <fullName evidence="4">Nodule Cysteine-Rich (NCR) secreted peptide</fullName>
    </recommendedName>
</protein>